<organism evidence="1 2">
    <name type="scientific">Endozoicomonas gorgoniicola</name>
    <dbReference type="NCBI Taxonomy" id="1234144"/>
    <lineage>
        <taxon>Bacteria</taxon>
        <taxon>Pseudomonadati</taxon>
        <taxon>Pseudomonadota</taxon>
        <taxon>Gammaproteobacteria</taxon>
        <taxon>Oceanospirillales</taxon>
        <taxon>Endozoicomonadaceae</taxon>
        <taxon>Endozoicomonas</taxon>
    </lineage>
</organism>
<accession>A0ABT3MRV7</accession>
<evidence type="ECO:0000313" key="1">
    <source>
        <dbReference type="EMBL" id="MCW7552105.1"/>
    </source>
</evidence>
<dbReference type="RefSeq" id="WP_262567083.1">
    <property type="nucleotide sequence ID" value="NZ_JAPFCC010000001.1"/>
</dbReference>
<dbReference type="Proteomes" id="UP001209854">
    <property type="component" value="Unassembled WGS sequence"/>
</dbReference>
<dbReference type="InterPro" id="IPR014054">
    <property type="entry name" value="Phage_regulatory_Rha"/>
</dbReference>
<name>A0ABT3MRV7_9GAMM</name>
<dbReference type="Pfam" id="PF09669">
    <property type="entry name" value="Phage_pRha"/>
    <property type="match status" value="1"/>
</dbReference>
<keyword evidence="2" id="KW-1185">Reference proteome</keyword>
<evidence type="ECO:0000313" key="2">
    <source>
        <dbReference type="Proteomes" id="UP001209854"/>
    </source>
</evidence>
<dbReference type="EMBL" id="JAPFCC010000001">
    <property type="protein sequence ID" value="MCW7552105.1"/>
    <property type="molecule type" value="Genomic_DNA"/>
</dbReference>
<gene>
    <name evidence="1" type="ORF">NX722_05490</name>
</gene>
<sequence length="164" mass="18604">MTSLNIHQVVESGELTMTSLEVSEVTKVRHPDVLRKIRELSGKGIIRSFEQIAQKHDSTKKGGRPMKLCRLNKTESINLVANLCPEFTARIVDRWIELEQKEAGLSPYSQLQNLALQIKVSEQIGKIGSGLMHKRKEDKKLLKAVEKQLAAHCQLIIKFNFCIE</sequence>
<proteinExistence type="predicted"/>
<reference evidence="1 2" key="1">
    <citation type="submission" date="2022-10" db="EMBL/GenBank/DDBJ databases">
        <title>High-quality genome sequences of two octocoral-associated bacteria, Endozoicomonas euniceicola EF212 and Endozoicomonas gorgoniicola PS125.</title>
        <authorList>
            <person name="Chiou Y.-J."/>
            <person name="Chen Y.-H."/>
        </authorList>
    </citation>
    <scope>NUCLEOTIDE SEQUENCE [LARGE SCALE GENOMIC DNA]</scope>
    <source>
        <strain evidence="1 2">PS125</strain>
    </source>
</reference>
<comment type="caution">
    <text evidence="1">The sequence shown here is derived from an EMBL/GenBank/DDBJ whole genome shotgun (WGS) entry which is preliminary data.</text>
</comment>
<protein>
    <submittedName>
        <fullName evidence="1">Rha family transcriptional regulator</fullName>
    </submittedName>
</protein>